<dbReference type="InterPro" id="IPR010998">
    <property type="entry name" value="Integrase_recombinase_N"/>
</dbReference>
<dbReference type="PANTHER" id="PTHR30349:SF77">
    <property type="entry name" value="TYROSINE RECOMBINASE XERC"/>
    <property type="match status" value="1"/>
</dbReference>
<feature type="domain" description="Tyr recombinase" evidence="12">
    <location>
        <begin position="117"/>
        <end position="311"/>
    </location>
</feature>
<proteinExistence type="inferred from homology"/>
<feature type="domain" description="Core-binding (CB)" evidence="13">
    <location>
        <begin position="2"/>
        <end position="92"/>
    </location>
</feature>
<keyword evidence="7" id="KW-0229">DNA integration</keyword>
<evidence type="ECO:0000256" key="4">
    <source>
        <dbReference type="ARBA" id="ARBA00022490"/>
    </source>
</evidence>
<dbReference type="InterPro" id="IPR013762">
    <property type="entry name" value="Integrase-like_cat_sf"/>
</dbReference>
<dbReference type="Gene3D" id="1.10.150.130">
    <property type="match status" value="1"/>
</dbReference>
<evidence type="ECO:0000313" key="15">
    <source>
        <dbReference type="Proteomes" id="UP000242972"/>
    </source>
</evidence>
<feature type="non-terminal residue" evidence="14">
    <location>
        <position position="1"/>
    </location>
</feature>
<name>A0A2T2WYM7_9FIRM</name>
<evidence type="ECO:0000256" key="6">
    <source>
        <dbReference type="ARBA" id="ARBA00022829"/>
    </source>
</evidence>
<dbReference type="PROSITE" id="PS51898">
    <property type="entry name" value="TYR_RECOMBINASE"/>
    <property type="match status" value="1"/>
</dbReference>
<comment type="similarity">
    <text evidence="3">Belongs to the 'phage' integrase family.</text>
</comment>
<protein>
    <recommendedName>
        <fullName evidence="16">Recombinase XerC</fullName>
    </recommendedName>
</protein>
<comment type="caution">
    <text evidence="14">The sequence shown here is derived from an EMBL/GenBank/DDBJ whole genome shotgun (WGS) entry which is preliminary data.</text>
</comment>
<gene>
    <name evidence="14" type="ORF">C7B46_19490</name>
</gene>
<dbReference type="Gene3D" id="1.10.443.10">
    <property type="entry name" value="Intergrase catalytic core"/>
    <property type="match status" value="1"/>
</dbReference>
<dbReference type="GO" id="GO:0005737">
    <property type="term" value="C:cytoplasm"/>
    <property type="evidence" value="ECO:0007669"/>
    <property type="project" value="UniProtKB-SubCell"/>
</dbReference>
<dbReference type="InterPro" id="IPR050090">
    <property type="entry name" value="Tyrosine_recombinase_XerCD"/>
</dbReference>
<dbReference type="PANTHER" id="PTHR30349">
    <property type="entry name" value="PHAGE INTEGRASE-RELATED"/>
    <property type="match status" value="1"/>
</dbReference>
<evidence type="ECO:0000256" key="2">
    <source>
        <dbReference type="ARBA" id="ARBA00004496"/>
    </source>
</evidence>
<keyword evidence="10" id="KW-0131">Cell cycle</keyword>
<evidence type="ECO:0000256" key="8">
    <source>
        <dbReference type="ARBA" id="ARBA00023125"/>
    </source>
</evidence>
<evidence type="ECO:0000256" key="3">
    <source>
        <dbReference type="ARBA" id="ARBA00008857"/>
    </source>
</evidence>
<evidence type="ECO:0000313" key="14">
    <source>
        <dbReference type="EMBL" id="PSR27332.1"/>
    </source>
</evidence>
<evidence type="ECO:0000256" key="5">
    <source>
        <dbReference type="ARBA" id="ARBA00022618"/>
    </source>
</evidence>
<evidence type="ECO:0000259" key="13">
    <source>
        <dbReference type="PROSITE" id="PS51900"/>
    </source>
</evidence>
<dbReference type="AlphaFoldDB" id="A0A2T2WYM7"/>
<reference evidence="14 15" key="1">
    <citation type="journal article" date="2014" name="BMC Genomics">
        <title>Comparison of environmental and isolate Sulfobacillus genomes reveals diverse carbon, sulfur, nitrogen, and hydrogen metabolisms.</title>
        <authorList>
            <person name="Justice N.B."/>
            <person name="Norman A."/>
            <person name="Brown C.T."/>
            <person name="Singh A."/>
            <person name="Thomas B.C."/>
            <person name="Banfield J.F."/>
        </authorList>
    </citation>
    <scope>NUCLEOTIDE SEQUENCE [LARGE SCALE GENOMIC DNA]</scope>
    <source>
        <strain evidence="14">AMDSBA4</strain>
    </source>
</reference>
<dbReference type="GO" id="GO:0003677">
    <property type="term" value="F:DNA binding"/>
    <property type="evidence" value="ECO:0007669"/>
    <property type="project" value="UniProtKB-UniRule"/>
</dbReference>
<dbReference type="InterPro" id="IPR044068">
    <property type="entry name" value="CB"/>
</dbReference>
<dbReference type="EMBL" id="PXYW01000111">
    <property type="protein sequence ID" value="PSR27332.1"/>
    <property type="molecule type" value="Genomic_DNA"/>
</dbReference>
<evidence type="ECO:0000256" key="9">
    <source>
        <dbReference type="ARBA" id="ARBA00023172"/>
    </source>
</evidence>
<keyword evidence="9" id="KW-0233">DNA recombination</keyword>
<dbReference type="Pfam" id="PF00589">
    <property type="entry name" value="Phage_integrase"/>
    <property type="match status" value="1"/>
</dbReference>
<evidence type="ECO:0000256" key="1">
    <source>
        <dbReference type="ARBA" id="ARBA00003283"/>
    </source>
</evidence>
<dbReference type="SUPFAM" id="SSF56349">
    <property type="entry name" value="DNA breaking-rejoining enzymes"/>
    <property type="match status" value="1"/>
</dbReference>
<accession>A0A2T2WYM7</accession>
<dbReference type="Proteomes" id="UP000242972">
    <property type="component" value="Unassembled WGS sequence"/>
</dbReference>
<evidence type="ECO:0000259" key="12">
    <source>
        <dbReference type="PROSITE" id="PS51898"/>
    </source>
</evidence>
<dbReference type="GO" id="GO:0007059">
    <property type="term" value="P:chromosome segregation"/>
    <property type="evidence" value="ECO:0007669"/>
    <property type="project" value="UniProtKB-KW"/>
</dbReference>
<comment type="subcellular location">
    <subcellularLocation>
        <location evidence="2">Cytoplasm</location>
    </subcellularLocation>
</comment>
<comment type="function">
    <text evidence="1">Site-specific tyrosine recombinase, which acts by catalyzing the cutting and rejoining of the recombining DNA molecules.</text>
</comment>
<organism evidence="14 15">
    <name type="scientific">Sulfobacillus benefaciens</name>
    <dbReference type="NCBI Taxonomy" id="453960"/>
    <lineage>
        <taxon>Bacteria</taxon>
        <taxon>Bacillati</taxon>
        <taxon>Bacillota</taxon>
        <taxon>Clostridia</taxon>
        <taxon>Eubacteriales</taxon>
        <taxon>Clostridiales Family XVII. Incertae Sedis</taxon>
        <taxon>Sulfobacillus</taxon>
    </lineage>
</organism>
<dbReference type="InterPro" id="IPR002104">
    <property type="entry name" value="Integrase_catalytic"/>
</dbReference>
<keyword evidence="5" id="KW-0132">Cell division</keyword>
<evidence type="ECO:0000256" key="11">
    <source>
        <dbReference type="PROSITE-ProRule" id="PRU01248"/>
    </source>
</evidence>
<sequence length="321" mass="37024">IMRWDEAVDQFTSALKLARKSPHTIASYLSDLRLAIDYWIGQRQRLTVLDDVTTLSRDDIADWLFFLHQKQQSARTIQRRRASLKLFLAYLVEQGWIPESPYPESRVIQPTRKATVSEIIYLSEDQVTQLMKTVQKGFPQDLTWIQRRDEALFWLLLGTGLRVSEACGLTRAQVRDGLTRGSMSIVGKGEKRRQVALPQAIQEPLTHYDRIRPATAVPQFFVTQRRIPRGQEFPVTPLAPREVQRRIHRYATEAQLGLPLTPHKMRHTYATALLATGVDIRVVQEALGHAHLSTTEIYTHVRIEAQRYAVDHIDYLKNKPQ</sequence>
<keyword evidence="8 11" id="KW-0238">DNA-binding</keyword>
<dbReference type="GO" id="GO:0006310">
    <property type="term" value="P:DNA recombination"/>
    <property type="evidence" value="ECO:0007669"/>
    <property type="project" value="UniProtKB-KW"/>
</dbReference>
<keyword evidence="4" id="KW-0963">Cytoplasm</keyword>
<keyword evidence="6" id="KW-0159">Chromosome partition</keyword>
<evidence type="ECO:0000256" key="10">
    <source>
        <dbReference type="ARBA" id="ARBA00023306"/>
    </source>
</evidence>
<dbReference type="PROSITE" id="PS51900">
    <property type="entry name" value="CB"/>
    <property type="match status" value="1"/>
</dbReference>
<evidence type="ECO:0008006" key="16">
    <source>
        <dbReference type="Google" id="ProtNLM"/>
    </source>
</evidence>
<evidence type="ECO:0000256" key="7">
    <source>
        <dbReference type="ARBA" id="ARBA00022908"/>
    </source>
</evidence>
<dbReference type="InterPro" id="IPR011010">
    <property type="entry name" value="DNA_brk_join_enz"/>
</dbReference>
<dbReference type="InterPro" id="IPR004107">
    <property type="entry name" value="Integrase_SAM-like_N"/>
</dbReference>
<dbReference type="GO" id="GO:0051301">
    <property type="term" value="P:cell division"/>
    <property type="evidence" value="ECO:0007669"/>
    <property type="project" value="UniProtKB-KW"/>
</dbReference>
<dbReference type="GO" id="GO:0015074">
    <property type="term" value="P:DNA integration"/>
    <property type="evidence" value="ECO:0007669"/>
    <property type="project" value="UniProtKB-KW"/>
</dbReference>
<dbReference type="Pfam" id="PF02899">
    <property type="entry name" value="Phage_int_SAM_1"/>
    <property type="match status" value="1"/>
</dbReference>